<dbReference type="SUPFAM" id="SSF52540">
    <property type="entry name" value="P-loop containing nucleoside triphosphate hydrolases"/>
    <property type="match status" value="1"/>
</dbReference>
<dbReference type="OrthoDB" id="6430182at2759"/>
<evidence type="ECO:0000256" key="5">
    <source>
        <dbReference type="ARBA" id="ARBA00023028"/>
    </source>
</evidence>
<keyword evidence="6" id="KW-1053">Target membrane</keyword>
<dbReference type="GO" id="GO:0005634">
    <property type="term" value="C:nucleus"/>
    <property type="evidence" value="ECO:0007669"/>
    <property type="project" value="TreeGrafter"/>
</dbReference>
<feature type="compositionally biased region" description="Low complexity" evidence="7">
    <location>
        <begin position="281"/>
        <end position="299"/>
    </location>
</feature>
<evidence type="ECO:0000256" key="2">
    <source>
        <dbReference type="ARBA" id="ARBA00022483"/>
    </source>
</evidence>
<feature type="region of interest" description="Disordered" evidence="7">
    <location>
        <begin position="722"/>
        <end position="755"/>
    </location>
</feature>
<dbReference type="PANTHER" id="PTHR23335:SF1">
    <property type="entry name" value="CALMODULIN-BINDING TRANSCRIPTION ACTIVATOR, ISOFORM F"/>
    <property type="match status" value="1"/>
</dbReference>
<comment type="subcellular location">
    <subcellularLocation>
        <location evidence="1">Target cell membrane</location>
    </subcellularLocation>
</comment>
<dbReference type="InterPro" id="IPR000048">
    <property type="entry name" value="IQ_motif_EF-hand-BS"/>
</dbReference>
<dbReference type="InterPro" id="IPR002110">
    <property type="entry name" value="Ankyrin_rpt"/>
</dbReference>
<evidence type="ECO:0000256" key="1">
    <source>
        <dbReference type="ARBA" id="ARBA00004175"/>
    </source>
</evidence>
<evidence type="ECO:0000256" key="4">
    <source>
        <dbReference type="ARBA" id="ARBA00022699"/>
    </source>
</evidence>
<feature type="compositionally biased region" description="Polar residues" evidence="7">
    <location>
        <begin position="375"/>
        <end position="385"/>
    </location>
</feature>
<feature type="region of interest" description="Disordered" evidence="7">
    <location>
        <begin position="221"/>
        <end position="252"/>
    </location>
</feature>
<feature type="compositionally biased region" description="Basic and acidic residues" evidence="7">
    <location>
        <begin position="736"/>
        <end position="755"/>
    </location>
</feature>
<keyword evidence="3" id="KW-1052">Target cell membrane</keyword>
<gene>
    <name evidence="8" type="ORF">X975_06503</name>
</gene>
<feature type="compositionally biased region" description="Polar residues" evidence="7">
    <location>
        <begin position="668"/>
        <end position="681"/>
    </location>
</feature>
<dbReference type="Pfam" id="PF12796">
    <property type="entry name" value="Ank_2"/>
    <property type="match status" value="1"/>
</dbReference>
<dbReference type="GO" id="GO:0003690">
    <property type="term" value="F:double-stranded DNA binding"/>
    <property type="evidence" value="ECO:0007669"/>
    <property type="project" value="TreeGrafter"/>
</dbReference>
<dbReference type="EMBL" id="KK115032">
    <property type="protein sequence ID" value="KFM64002.1"/>
    <property type="molecule type" value="Genomic_DNA"/>
</dbReference>
<feature type="compositionally biased region" description="Polar residues" evidence="7">
    <location>
        <begin position="222"/>
        <end position="252"/>
    </location>
</feature>
<accession>A0A087TFW3</accession>
<dbReference type="InterPro" id="IPR036770">
    <property type="entry name" value="Ankyrin_rpt-contain_sf"/>
</dbReference>
<dbReference type="GO" id="GO:0003712">
    <property type="term" value="F:transcription coregulator activity"/>
    <property type="evidence" value="ECO:0007669"/>
    <property type="project" value="TreeGrafter"/>
</dbReference>
<dbReference type="PANTHER" id="PTHR23335">
    <property type="entry name" value="CALMODULIN-BINDING TRANSCRIPTION ACTIVATOR CAMTA"/>
    <property type="match status" value="1"/>
</dbReference>
<dbReference type="GO" id="GO:0006887">
    <property type="term" value="P:exocytosis"/>
    <property type="evidence" value="ECO:0007669"/>
    <property type="project" value="UniProtKB-KW"/>
</dbReference>
<dbReference type="GO" id="GO:0044231">
    <property type="term" value="C:host cell presynaptic membrane"/>
    <property type="evidence" value="ECO:0007669"/>
    <property type="project" value="UniProtKB-KW"/>
</dbReference>
<keyword evidence="9" id="KW-1185">Reference proteome</keyword>
<keyword evidence="2" id="KW-0268">Exocytosis</keyword>
<evidence type="ECO:0000313" key="9">
    <source>
        <dbReference type="Proteomes" id="UP000054359"/>
    </source>
</evidence>
<dbReference type="SMART" id="SM00015">
    <property type="entry name" value="IQ"/>
    <property type="match status" value="3"/>
</dbReference>
<dbReference type="PROSITE" id="PS50096">
    <property type="entry name" value="IQ"/>
    <property type="match status" value="3"/>
</dbReference>
<dbReference type="InterPro" id="IPR027417">
    <property type="entry name" value="P-loop_NTPase"/>
</dbReference>
<keyword evidence="4" id="KW-0528">Neurotoxin</keyword>
<dbReference type="CDD" id="cd23767">
    <property type="entry name" value="IQCD"/>
    <property type="match status" value="2"/>
</dbReference>
<organism evidence="8 9">
    <name type="scientific">Stegodyphus mimosarum</name>
    <name type="common">African social velvet spider</name>
    <dbReference type="NCBI Taxonomy" id="407821"/>
    <lineage>
        <taxon>Eukaryota</taxon>
        <taxon>Metazoa</taxon>
        <taxon>Ecdysozoa</taxon>
        <taxon>Arthropoda</taxon>
        <taxon>Chelicerata</taxon>
        <taxon>Arachnida</taxon>
        <taxon>Araneae</taxon>
        <taxon>Araneomorphae</taxon>
        <taxon>Entelegynae</taxon>
        <taxon>Eresoidea</taxon>
        <taxon>Eresidae</taxon>
        <taxon>Stegodyphus</taxon>
    </lineage>
</organism>
<keyword evidence="5" id="KW-0800">Toxin</keyword>
<evidence type="ECO:0000256" key="7">
    <source>
        <dbReference type="SAM" id="MobiDB-lite"/>
    </source>
</evidence>
<dbReference type="Gene3D" id="1.25.40.20">
    <property type="entry name" value="Ankyrin repeat-containing domain"/>
    <property type="match status" value="1"/>
</dbReference>
<dbReference type="GO" id="GO:0006357">
    <property type="term" value="P:regulation of transcription by RNA polymerase II"/>
    <property type="evidence" value="ECO:0007669"/>
    <property type="project" value="TreeGrafter"/>
</dbReference>
<protein>
    <submittedName>
        <fullName evidence="8">Calmodulin-binding transcription activator 1</fullName>
    </submittedName>
</protein>
<sequence>MVSLQVACEGFVISNSVSFEYRRRQSATNIKSEDWFFVEDSTLKLSVLERLEKMEMKLSFSLDNSAAGLTTNSVVQNVSDEQKSFEDRLVTLCQKFMTGSWTQQDDVKPIETTTCSDLTLLHLAAALGFSRLVCTLLHWRTENSSLVLWREVDALSQDNRGCTPLMWACALGFTEVALLLYQWNRAALKVPNNQGLTPVVVASERGHNDLVEQLEKLERSHAQQLSSSKSAETDLTSNLNLDESKPNISLKSPSIDHMLLNVSNASTSTKMRVSSSKESHSVSAQRTTPTSTSYSSSDVLESSNLESQSYSLHLNESSLLSFLNVHQPSPRDRYNLNPKVKKEVSTSPPILTENFDKNKSPLADIIASDDEPDGQFSTAATEGSTLSSRRDSCSSCDLSLPLNSEADNRVLTLAEHIIAAMPDRIKATANTDSEDVTFRASDEYNDGDGRCLSIGQSAQDVDMCSIDDTPPPLLNEEFNFDHTYRYCEASTPVSSLSPASSSCLQSPGSFTIDSPSPPPTTADFCEFFQASGKIMEKDFSKLTLSDREQRELYEAAKIIQKAYRSYKGRKRQEEQEKEKAAATLIQTYYRRYKQYMYYKQMTKAAQLIQSQFRNYCEHKRFKKWKENDADCISPTLGSSPNSAAGPSAASLQSLYWTLAESERRLNSSREGTPTSSTLKRTYSQRRQHQAARKIQQFLRQSKNKLQRERALAAEKEKQLVEAQSLQPLRLKYQEQPSDKRLASEFKSPKCDKDNT</sequence>
<feature type="region of interest" description="Disordered" evidence="7">
    <location>
        <begin position="664"/>
        <end position="691"/>
    </location>
</feature>
<feature type="non-terminal residue" evidence="8">
    <location>
        <position position="755"/>
    </location>
</feature>
<feature type="region of interest" description="Disordered" evidence="7">
    <location>
        <begin position="365"/>
        <end position="390"/>
    </location>
</feature>
<keyword evidence="5" id="KW-0638">Presynaptic neurotoxin</keyword>
<dbReference type="Gene3D" id="1.20.5.190">
    <property type="match status" value="1"/>
</dbReference>
<dbReference type="AlphaFoldDB" id="A0A087TFW3"/>
<dbReference type="STRING" id="407821.A0A087TFW3"/>
<evidence type="ECO:0000256" key="6">
    <source>
        <dbReference type="ARBA" id="ARBA00023298"/>
    </source>
</evidence>
<dbReference type="Proteomes" id="UP000054359">
    <property type="component" value="Unassembled WGS sequence"/>
</dbReference>
<dbReference type="SUPFAM" id="SSF48403">
    <property type="entry name" value="Ankyrin repeat"/>
    <property type="match status" value="1"/>
</dbReference>
<evidence type="ECO:0000313" key="8">
    <source>
        <dbReference type="EMBL" id="KFM64002.1"/>
    </source>
</evidence>
<feature type="region of interest" description="Disordered" evidence="7">
    <location>
        <begin position="266"/>
        <end position="299"/>
    </location>
</feature>
<name>A0A087TFW3_STEMI</name>
<feature type="compositionally biased region" description="Basic residues" evidence="7">
    <location>
        <begin position="682"/>
        <end position="691"/>
    </location>
</feature>
<proteinExistence type="predicted"/>
<dbReference type="OMA" id="PEHIKNE"/>
<dbReference type="Pfam" id="PF00612">
    <property type="entry name" value="IQ"/>
    <property type="match status" value="2"/>
</dbReference>
<reference evidence="8 9" key="1">
    <citation type="submission" date="2013-11" db="EMBL/GenBank/DDBJ databases">
        <title>Genome sequencing of Stegodyphus mimosarum.</title>
        <authorList>
            <person name="Bechsgaard J."/>
        </authorList>
    </citation>
    <scope>NUCLEOTIDE SEQUENCE [LARGE SCALE GENOMIC DNA]</scope>
</reference>
<keyword evidence="6" id="KW-0472">Membrane</keyword>
<evidence type="ECO:0000256" key="3">
    <source>
        <dbReference type="ARBA" id="ARBA00022537"/>
    </source>
</evidence>
<dbReference type="GO" id="GO:0044218">
    <property type="term" value="C:other organism cell membrane"/>
    <property type="evidence" value="ECO:0007669"/>
    <property type="project" value="UniProtKB-KW"/>
</dbReference>